<proteinExistence type="predicted"/>
<evidence type="ECO:0000256" key="2">
    <source>
        <dbReference type="SAM" id="SignalP"/>
    </source>
</evidence>
<feature type="compositionally biased region" description="Low complexity" evidence="1">
    <location>
        <begin position="38"/>
        <end position="66"/>
    </location>
</feature>
<dbReference type="InterPro" id="IPR051923">
    <property type="entry name" value="Glycosyl_Hydrolase_39"/>
</dbReference>
<comment type="caution">
    <text evidence="3">The sequence shown here is derived from an EMBL/GenBank/DDBJ whole genome shotgun (WGS) entry which is preliminary data.</text>
</comment>
<dbReference type="Proteomes" id="UP000035721">
    <property type="component" value="Unassembled WGS sequence"/>
</dbReference>
<feature type="chain" id="PRO_5038762197" evidence="2">
    <location>
        <begin position="31"/>
        <end position="498"/>
    </location>
</feature>
<dbReference type="SUPFAM" id="SSF51445">
    <property type="entry name" value="(Trans)glycosidases"/>
    <property type="match status" value="1"/>
</dbReference>
<keyword evidence="2" id="KW-0732">Signal</keyword>
<dbReference type="OrthoDB" id="7180791at2"/>
<dbReference type="Gene3D" id="3.20.20.80">
    <property type="entry name" value="Glycosidases"/>
    <property type="match status" value="1"/>
</dbReference>
<evidence type="ECO:0000256" key="1">
    <source>
        <dbReference type="SAM" id="MobiDB-lite"/>
    </source>
</evidence>
<keyword evidence="4" id="KW-1185">Reference proteome</keyword>
<organism evidence="3 4">
    <name type="scientific">Nostocoides japonicum T1-X7</name>
    <dbReference type="NCBI Taxonomy" id="1194083"/>
    <lineage>
        <taxon>Bacteria</taxon>
        <taxon>Bacillati</taxon>
        <taxon>Actinomycetota</taxon>
        <taxon>Actinomycetes</taxon>
        <taxon>Micrococcales</taxon>
        <taxon>Intrasporangiaceae</taxon>
        <taxon>Nostocoides</taxon>
    </lineage>
</organism>
<dbReference type="PANTHER" id="PTHR12631:SF10">
    <property type="entry name" value="BETA-XYLOSIDASE-LIKE PROTEIN-RELATED"/>
    <property type="match status" value="1"/>
</dbReference>
<dbReference type="AlphaFoldDB" id="A0A077LZU5"/>
<dbReference type="RefSeq" id="WP_157635625.1">
    <property type="nucleotide sequence ID" value="NZ_HF570958.1"/>
</dbReference>
<feature type="region of interest" description="Disordered" evidence="1">
    <location>
        <begin position="459"/>
        <end position="479"/>
    </location>
</feature>
<feature type="signal peptide" evidence="2">
    <location>
        <begin position="1"/>
        <end position="30"/>
    </location>
</feature>
<name>A0A077LZU5_9MICO</name>
<protein>
    <submittedName>
        <fullName evidence="3">Uncharacterized protein</fullName>
    </submittedName>
</protein>
<dbReference type="PANTHER" id="PTHR12631">
    <property type="entry name" value="ALPHA-L-IDURONIDASE"/>
    <property type="match status" value="1"/>
</dbReference>
<dbReference type="InterPro" id="IPR017853">
    <property type="entry name" value="GH"/>
</dbReference>
<feature type="region of interest" description="Disordered" evidence="1">
    <location>
        <begin position="33"/>
        <end position="66"/>
    </location>
</feature>
<dbReference type="EMBL" id="CAJB01000336">
    <property type="protein sequence ID" value="CCH79116.1"/>
    <property type="molecule type" value="Genomic_DNA"/>
</dbReference>
<dbReference type="GO" id="GO:0004553">
    <property type="term" value="F:hydrolase activity, hydrolyzing O-glycosyl compounds"/>
    <property type="evidence" value="ECO:0007669"/>
    <property type="project" value="TreeGrafter"/>
</dbReference>
<evidence type="ECO:0000313" key="3">
    <source>
        <dbReference type="EMBL" id="CCH79116.1"/>
    </source>
</evidence>
<dbReference type="STRING" id="1194083.BN12_4000008"/>
<evidence type="ECO:0000313" key="4">
    <source>
        <dbReference type="Proteomes" id="UP000035721"/>
    </source>
</evidence>
<accession>A0A077LZU5</accession>
<reference evidence="3 4" key="1">
    <citation type="journal article" date="2013" name="ISME J.">
        <title>A metabolic model for members of the genus Tetrasphaera involved in enhanced biological phosphorus removal.</title>
        <authorList>
            <person name="Kristiansen R."/>
            <person name="Nguyen H.T.T."/>
            <person name="Saunders A.M."/>
            <person name="Nielsen J.L."/>
            <person name="Wimmer R."/>
            <person name="Le V.Q."/>
            <person name="McIlroy S.J."/>
            <person name="Petrovski S."/>
            <person name="Seviour R.J."/>
            <person name="Calteau A."/>
            <person name="Nielsen K.L."/>
            <person name="Nielsen P.H."/>
        </authorList>
    </citation>
    <scope>NUCLEOTIDE SEQUENCE [LARGE SCALE GENOMIC DNA]</scope>
    <source>
        <strain evidence="3 4">T1-X7</strain>
    </source>
</reference>
<gene>
    <name evidence="3" type="ORF">BN12_4000008</name>
</gene>
<sequence>MTGTATMHRGRRRLLALAAVVLGGALTLSACTSNGDDGTPPSISKSPSTASSAEGSSPTAGGAAGATPVGAKWDWGRFDSYRSYLQSMVGGPTFYELTWCGVEPSQGLLNWDAVDRVVKRIDGLGMTPMLKIRTGMCWATQGTAQYQRGKADKTESGMPKSMDQYEAFVKAVVTRYSTMGVHEFALENEVNSPSYWGGTPAQLQELMEAGSQAIRAANSSAKVVDFGLASTTYGYGIAEDLLKAGKPQEAVTAYNDYFQRRIGTRGDKIPRVTTAAQLQSVLGSEQGKRNLTYLAMATSLAEKHVVDIRQIHFYEKWSSVPALMDYVRQHTPSGTPIEAWEVGSFWKDGDGSADERGQEVTKTVADLLAAGVTKVIWLPLTVDPTGRNSDEPRYGLLDPDGTVRPAGSALSSVASAARGATTVPVASDGLSGVGFERDGSSTLFVWGTRDVALPANANLATPGETPTSVSKGDKAPTANSVQEIHVKGTVSDFLKEAS</sequence>